<gene>
    <name evidence="1" type="ORF">ABU614_02575</name>
</gene>
<accession>A0AAU8MVH4</accession>
<proteinExistence type="predicted"/>
<evidence type="ECO:0000313" key="1">
    <source>
        <dbReference type="EMBL" id="XCO75694.1"/>
    </source>
</evidence>
<dbReference type="RefSeq" id="WP_363798841.1">
    <property type="nucleotide sequence ID" value="NZ_CP159925.1"/>
</dbReference>
<protein>
    <submittedName>
        <fullName evidence="1">Uncharacterized protein</fullName>
    </submittedName>
</protein>
<sequence length="246" mass="27220">MAASHALDGRSADWLRDHEQLFVRFGLNTEDADARRRNRGAQVHMLADARLPQIAPDRVFPNVVAVTRGAALSIRIRSRSPLGFGFRVATDAGPVVDRLYAVDRPDAQGLRSVTVSRFQRDQRLIVVDPMSAGLSDSRDRDALQQLWRCEISTWAVRQFLDPISGRVYTANRPRFAATAEAGPFETRGGQALDAADGARVRVNPGVVRGEGEAGQRFGRIQVQAEDDPERQRIGSLHVHFFVLGLD</sequence>
<organism evidence="1">
    <name type="scientific">Lysobacter firmicutimachus</name>
    <dbReference type="NCBI Taxonomy" id="1792846"/>
    <lineage>
        <taxon>Bacteria</taxon>
        <taxon>Pseudomonadati</taxon>
        <taxon>Pseudomonadota</taxon>
        <taxon>Gammaproteobacteria</taxon>
        <taxon>Lysobacterales</taxon>
        <taxon>Lysobacteraceae</taxon>
        <taxon>Lysobacter</taxon>
    </lineage>
</organism>
<dbReference type="EMBL" id="CP159925">
    <property type="protein sequence ID" value="XCO75694.1"/>
    <property type="molecule type" value="Genomic_DNA"/>
</dbReference>
<name>A0AAU8MVH4_9GAMM</name>
<reference evidence="1" key="1">
    <citation type="submission" date="2024-06" db="EMBL/GenBank/DDBJ databases">
        <authorList>
            <person name="Li S."/>
        </authorList>
    </citation>
    <scope>NUCLEOTIDE SEQUENCE</scope>
    <source>
        <strain evidence="1">SR10</strain>
    </source>
</reference>
<dbReference type="AlphaFoldDB" id="A0AAU8MVH4"/>